<dbReference type="Gene3D" id="3.30.70.1820">
    <property type="entry name" value="L1 transposable element, RRM domain"/>
    <property type="match status" value="1"/>
</dbReference>
<organism evidence="3 4">
    <name type="scientific">Knipowitschia caucasica</name>
    <name type="common">Caucasian dwarf goby</name>
    <name type="synonym">Pomatoschistus caucasicus</name>
    <dbReference type="NCBI Taxonomy" id="637954"/>
    <lineage>
        <taxon>Eukaryota</taxon>
        <taxon>Metazoa</taxon>
        <taxon>Chordata</taxon>
        <taxon>Craniata</taxon>
        <taxon>Vertebrata</taxon>
        <taxon>Euteleostomi</taxon>
        <taxon>Actinopterygii</taxon>
        <taxon>Neopterygii</taxon>
        <taxon>Teleostei</taxon>
        <taxon>Neoteleostei</taxon>
        <taxon>Acanthomorphata</taxon>
        <taxon>Gobiaria</taxon>
        <taxon>Gobiiformes</taxon>
        <taxon>Gobioidei</taxon>
        <taxon>Gobiidae</taxon>
        <taxon>Gobiinae</taxon>
        <taxon>Knipowitschia</taxon>
    </lineage>
</organism>
<dbReference type="PANTHER" id="PTHR11505">
    <property type="entry name" value="L1 TRANSPOSABLE ELEMENT-RELATED"/>
    <property type="match status" value="1"/>
</dbReference>
<feature type="coiled-coil region" evidence="1">
    <location>
        <begin position="89"/>
        <end position="123"/>
    </location>
</feature>
<keyword evidence="4" id="KW-1185">Reference proteome</keyword>
<dbReference type="AlphaFoldDB" id="A0AAV2J172"/>
<accession>A0AAV2J172</accession>
<keyword evidence="1" id="KW-0175">Coiled coil</keyword>
<protein>
    <recommendedName>
        <fullName evidence="5">Cytoplasmic dynein 2 heavy chain 1-like protein</fullName>
    </recommendedName>
</protein>
<gene>
    <name evidence="3" type="ORF">KC01_LOCUS2043</name>
</gene>
<feature type="region of interest" description="Disordered" evidence="2">
    <location>
        <begin position="1"/>
        <end position="41"/>
    </location>
</feature>
<dbReference type="EMBL" id="OZ035823">
    <property type="protein sequence ID" value="CAL1569637.1"/>
    <property type="molecule type" value="Genomic_DNA"/>
</dbReference>
<reference evidence="3 4" key="1">
    <citation type="submission" date="2024-04" db="EMBL/GenBank/DDBJ databases">
        <authorList>
            <person name="Waldvogel A.-M."/>
            <person name="Schoenle A."/>
        </authorList>
    </citation>
    <scope>NUCLEOTIDE SEQUENCE [LARGE SCALE GENOMIC DNA]</scope>
</reference>
<proteinExistence type="predicted"/>
<dbReference type="Proteomes" id="UP001497482">
    <property type="component" value="Chromosome 1"/>
</dbReference>
<evidence type="ECO:0000313" key="4">
    <source>
        <dbReference type="Proteomes" id="UP001497482"/>
    </source>
</evidence>
<evidence type="ECO:0000256" key="1">
    <source>
        <dbReference type="SAM" id="Coils"/>
    </source>
</evidence>
<evidence type="ECO:0000313" key="3">
    <source>
        <dbReference type="EMBL" id="CAL1569637.1"/>
    </source>
</evidence>
<evidence type="ECO:0008006" key="5">
    <source>
        <dbReference type="Google" id="ProtNLM"/>
    </source>
</evidence>
<name>A0AAV2J172_KNICA</name>
<dbReference type="InterPro" id="IPR004244">
    <property type="entry name" value="Transposase_22"/>
</dbReference>
<sequence>MDGNTQKKAGKEGTAKRPPTTPNKSETKKVKTGEMDTEPELSNTSLLMAIQASLQSLIERFDKQDKKLDDMTTIIKEHSESIAFNMTEIEECKKQTAEMKSAMAALTRENNELRERVKGVERYKRRWNLRINGLREREGENVRQDVINLLCRISPQLAPKMEEAVDTVHRLGRKFDNKPRQVIMQFVKRVDRDHVWRATNKHKICEELKIHFVEDMIKEDKLARDAVWPIIAKARKEGKKAGFKGPYAYLEGKRVTAAE</sequence>
<evidence type="ECO:0000256" key="2">
    <source>
        <dbReference type="SAM" id="MobiDB-lite"/>
    </source>
</evidence>
<feature type="compositionally biased region" description="Basic and acidic residues" evidence="2">
    <location>
        <begin position="25"/>
        <end position="34"/>
    </location>
</feature>